<proteinExistence type="predicted"/>
<keyword evidence="2" id="KW-1133">Transmembrane helix</keyword>
<dbReference type="EMBL" id="JACBYQ010000002">
    <property type="protein sequence ID" value="NYE96380.1"/>
    <property type="molecule type" value="Genomic_DNA"/>
</dbReference>
<feature type="region of interest" description="Disordered" evidence="1">
    <location>
        <begin position="1"/>
        <end position="21"/>
    </location>
</feature>
<dbReference type="RefSeq" id="WP_179390039.1">
    <property type="nucleotide sequence ID" value="NZ_JACBYQ010000002.1"/>
</dbReference>
<dbReference type="AlphaFoldDB" id="A0A7Y9S8E5"/>
<evidence type="ECO:0000313" key="4">
    <source>
        <dbReference type="Proteomes" id="UP000521748"/>
    </source>
</evidence>
<gene>
    <name evidence="3" type="ORF">FHU41_002630</name>
</gene>
<protein>
    <submittedName>
        <fullName evidence="3">Uncharacterized protein</fullName>
    </submittedName>
</protein>
<evidence type="ECO:0000256" key="1">
    <source>
        <dbReference type="SAM" id="MobiDB-lite"/>
    </source>
</evidence>
<evidence type="ECO:0000313" key="3">
    <source>
        <dbReference type="EMBL" id="NYE96380.1"/>
    </source>
</evidence>
<accession>A0A7Y9S8E5</accession>
<keyword evidence="4" id="KW-1185">Reference proteome</keyword>
<keyword evidence="2" id="KW-0472">Membrane</keyword>
<reference evidence="3 4" key="1">
    <citation type="submission" date="2020-07" db="EMBL/GenBank/DDBJ databases">
        <title>Sequencing the genomes of 1000 actinobacteria strains.</title>
        <authorList>
            <person name="Klenk H.-P."/>
        </authorList>
    </citation>
    <scope>NUCLEOTIDE SEQUENCE [LARGE SCALE GENOMIC DNA]</scope>
    <source>
        <strain evidence="3 4">DSM 102047</strain>
    </source>
</reference>
<organism evidence="3 4">
    <name type="scientific">Psychromicrobium silvestre</name>
    <dbReference type="NCBI Taxonomy" id="1645614"/>
    <lineage>
        <taxon>Bacteria</taxon>
        <taxon>Bacillati</taxon>
        <taxon>Actinomycetota</taxon>
        <taxon>Actinomycetes</taxon>
        <taxon>Micrococcales</taxon>
        <taxon>Micrococcaceae</taxon>
        <taxon>Psychromicrobium</taxon>
    </lineage>
</organism>
<keyword evidence="2" id="KW-0812">Transmembrane</keyword>
<name>A0A7Y9S8E5_9MICC</name>
<comment type="caution">
    <text evidence="3">The sequence shown here is derived from an EMBL/GenBank/DDBJ whole genome shotgun (WGS) entry which is preliminary data.</text>
</comment>
<evidence type="ECO:0000256" key="2">
    <source>
        <dbReference type="SAM" id="Phobius"/>
    </source>
</evidence>
<feature type="transmembrane region" description="Helical" evidence="2">
    <location>
        <begin position="111"/>
        <end position="131"/>
    </location>
</feature>
<feature type="transmembrane region" description="Helical" evidence="2">
    <location>
        <begin position="143"/>
        <end position="163"/>
    </location>
</feature>
<sequence>MAKTPAQRAAKHGDKAVPGPAPLYPPVPAAVNPSAQGSPAAARSNGYLIVIAGVVASAFLFWYFHLLTLNQLTQLSNGQAMPDSMLFGFDTGYIQGLKSAMDSDALGQLQYVHKTAGTLFPLVFAFSWLLLIGLNTAKRSLRWVLWAAPALFAVVQLCANVAVDSMLSHNPVDGGQVALASMLVVSSWVLLLLSLLASGVALWGSRRKQAQLKRTQLKTENL</sequence>
<feature type="transmembrane region" description="Helical" evidence="2">
    <location>
        <begin position="46"/>
        <end position="64"/>
    </location>
</feature>
<feature type="transmembrane region" description="Helical" evidence="2">
    <location>
        <begin position="183"/>
        <end position="204"/>
    </location>
</feature>
<dbReference type="Proteomes" id="UP000521748">
    <property type="component" value="Unassembled WGS sequence"/>
</dbReference>